<organism evidence="2">
    <name type="scientific">uncultured Caudovirales phage</name>
    <dbReference type="NCBI Taxonomy" id="2100421"/>
    <lineage>
        <taxon>Viruses</taxon>
        <taxon>Duplodnaviria</taxon>
        <taxon>Heunggongvirae</taxon>
        <taxon>Uroviricota</taxon>
        <taxon>Caudoviricetes</taxon>
        <taxon>Peduoviridae</taxon>
        <taxon>Maltschvirus</taxon>
        <taxon>Maltschvirus maltsch</taxon>
    </lineage>
</organism>
<reference evidence="2" key="1">
    <citation type="submission" date="2020-04" db="EMBL/GenBank/DDBJ databases">
        <authorList>
            <person name="Chiriac C."/>
            <person name="Salcher M."/>
            <person name="Ghai R."/>
            <person name="Kavagutti S V."/>
        </authorList>
    </citation>
    <scope>NUCLEOTIDE SEQUENCE</scope>
</reference>
<evidence type="ECO:0000313" key="2">
    <source>
        <dbReference type="EMBL" id="CAB4162845.1"/>
    </source>
</evidence>
<proteinExistence type="predicted"/>
<protein>
    <submittedName>
        <fullName evidence="2">Uncharacterized protein</fullName>
    </submittedName>
</protein>
<gene>
    <name evidence="1" type="ORF">UFOVP436_145</name>
    <name evidence="2" type="ORF">UFOVP784_145</name>
</gene>
<dbReference type="EMBL" id="LR796737">
    <property type="protein sequence ID" value="CAB4162845.1"/>
    <property type="molecule type" value="Genomic_DNA"/>
</dbReference>
<evidence type="ECO:0000313" key="1">
    <source>
        <dbReference type="EMBL" id="CAB4143442.1"/>
    </source>
</evidence>
<accession>A0A6J5P0Y5</accession>
<name>A0A6J5P0Y5_9CAUD</name>
<sequence>MSKKTHEKKKVNIKLESGQTYLISTIDEMLQIANALIHLAPSVKDEKERSNILHLSEEAIKAINENQFISRNIGEDDEW</sequence>
<dbReference type="EMBL" id="LR796418">
    <property type="protein sequence ID" value="CAB4143442.1"/>
    <property type="molecule type" value="Genomic_DNA"/>
</dbReference>